<dbReference type="GO" id="GO:0016020">
    <property type="term" value="C:membrane"/>
    <property type="evidence" value="ECO:0007669"/>
    <property type="project" value="TreeGrafter"/>
</dbReference>
<dbReference type="GO" id="GO:0005615">
    <property type="term" value="C:extracellular space"/>
    <property type="evidence" value="ECO:0007669"/>
    <property type="project" value="TreeGrafter"/>
</dbReference>
<dbReference type="Pfam" id="PF01433">
    <property type="entry name" value="Peptidase_M1"/>
    <property type="match status" value="1"/>
</dbReference>
<dbReference type="RefSeq" id="WP_309852139.1">
    <property type="nucleotide sequence ID" value="NZ_BAAAIU010000043.1"/>
</dbReference>
<dbReference type="Pfam" id="PF17900">
    <property type="entry name" value="Peptidase_M1_N"/>
    <property type="match status" value="1"/>
</dbReference>
<dbReference type="Gene3D" id="2.60.40.1730">
    <property type="entry name" value="tricorn interacting facor f3 domain"/>
    <property type="match status" value="1"/>
</dbReference>
<organism evidence="16 17">
    <name type="scientific">Falsarthrobacter nasiphocae</name>
    <dbReference type="NCBI Taxonomy" id="189863"/>
    <lineage>
        <taxon>Bacteria</taxon>
        <taxon>Bacillati</taxon>
        <taxon>Actinomycetota</taxon>
        <taxon>Actinomycetes</taxon>
        <taxon>Micrococcales</taxon>
        <taxon>Micrococcaceae</taxon>
        <taxon>Falsarthrobacter</taxon>
    </lineage>
</organism>
<feature type="domain" description="Aminopeptidase N-like N-terminal" evidence="15">
    <location>
        <begin position="30"/>
        <end position="201"/>
    </location>
</feature>
<evidence type="ECO:0000256" key="2">
    <source>
        <dbReference type="ARBA" id="ARBA00001947"/>
    </source>
</evidence>
<evidence type="ECO:0000256" key="4">
    <source>
        <dbReference type="ARBA" id="ARBA00012564"/>
    </source>
</evidence>
<dbReference type="PANTHER" id="PTHR11533">
    <property type="entry name" value="PROTEASE M1 ZINC METALLOPROTEASE"/>
    <property type="match status" value="1"/>
</dbReference>
<comment type="cofactor">
    <cofactor evidence="2">
        <name>Zn(2+)</name>
        <dbReference type="ChEBI" id="CHEBI:29105"/>
    </cofactor>
</comment>
<accession>A0AAE4C6Z9</accession>
<sequence length="444" mass="49244">MQLPTPLARVLSRREDDPYLPGAAAAGILPRHYDLDLHVRLSNNRLTGTATITGEAQRDTDTFVLDLVGLQASKATVNGQAAKVKQGRSSITITAPRTVPEGEEIVLTVKYDGAPRPRRGLWGEVGWEELTDGVLVAGQPNGAPTWFPCVDHPAYKATFDISCWTDAGYRAIANGALESTARKGSQHRWVYHEAFPTSTYLAALQIGRYDVVEHTGRVGFAASNALTRRARTALKDQEAMFALFERCFGPYPFECYTSVVCEESLEIPLEAMEMSLFGINHMTAAWENQRLIAHEMSHQWWGNSVTLRQWRDLWIHEGFACYSEWLWSEESGRSTVEAEARLAYAGLAAKPQDLVLADPGAEDMFDDRVYKRGALTVHALRVRLGDERFFAALRAVQAAFRHAVASTDDVLAVLMEATGDDELRTVLSPWLLEPALPPFPVRAA</sequence>
<keyword evidence="7" id="KW-0645">Protease</keyword>
<feature type="domain" description="Peptidase M1 membrane alanine aminopeptidase" evidence="14">
    <location>
        <begin position="240"/>
        <end position="430"/>
    </location>
</feature>
<evidence type="ECO:0000313" key="17">
    <source>
        <dbReference type="Proteomes" id="UP001247307"/>
    </source>
</evidence>
<keyword evidence="10" id="KW-0862">Zinc</keyword>
<evidence type="ECO:0000256" key="12">
    <source>
        <dbReference type="ARBA" id="ARBA00029811"/>
    </source>
</evidence>
<dbReference type="Proteomes" id="UP001247307">
    <property type="component" value="Unassembled WGS sequence"/>
</dbReference>
<dbReference type="PRINTS" id="PR00756">
    <property type="entry name" value="ALADIPTASE"/>
</dbReference>
<dbReference type="InterPro" id="IPR050344">
    <property type="entry name" value="Peptidase_M1_aminopeptidases"/>
</dbReference>
<evidence type="ECO:0000256" key="1">
    <source>
        <dbReference type="ARBA" id="ARBA00000098"/>
    </source>
</evidence>
<name>A0AAE4C6Z9_9MICC</name>
<dbReference type="InterPro" id="IPR042097">
    <property type="entry name" value="Aminopeptidase_N-like_N_sf"/>
</dbReference>
<dbReference type="GO" id="GO:0070006">
    <property type="term" value="F:metalloaminopeptidase activity"/>
    <property type="evidence" value="ECO:0007669"/>
    <property type="project" value="TreeGrafter"/>
</dbReference>
<dbReference type="GO" id="GO:0006508">
    <property type="term" value="P:proteolysis"/>
    <property type="evidence" value="ECO:0007669"/>
    <property type="project" value="UniProtKB-KW"/>
</dbReference>
<gene>
    <name evidence="16" type="ORF">J2S35_001642</name>
</gene>
<evidence type="ECO:0000256" key="6">
    <source>
        <dbReference type="ARBA" id="ARBA00022438"/>
    </source>
</evidence>
<dbReference type="GO" id="GO:0005737">
    <property type="term" value="C:cytoplasm"/>
    <property type="evidence" value="ECO:0007669"/>
    <property type="project" value="TreeGrafter"/>
</dbReference>
<dbReference type="GO" id="GO:0008270">
    <property type="term" value="F:zinc ion binding"/>
    <property type="evidence" value="ECO:0007669"/>
    <property type="project" value="InterPro"/>
</dbReference>
<evidence type="ECO:0000256" key="10">
    <source>
        <dbReference type="ARBA" id="ARBA00022833"/>
    </source>
</evidence>
<dbReference type="PANTHER" id="PTHR11533:SF174">
    <property type="entry name" value="PUROMYCIN-SENSITIVE AMINOPEPTIDASE-RELATED"/>
    <property type="match status" value="1"/>
</dbReference>
<dbReference type="GO" id="GO:0016285">
    <property type="term" value="F:alanyl aminopeptidase activity"/>
    <property type="evidence" value="ECO:0007669"/>
    <property type="project" value="UniProtKB-EC"/>
</dbReference>
<dbReference type="EMBL" id="JAVDUI010000001">
    <property type="protein sequence ID" value="MDR6892702.1"/>
    <property type="molecule type" value="Genomic_DNA"/>
</dbReference>
<dbReference type="SUPFAM" id="SSF63737">
    <property type="entry name" value="Leukotriene A4 hydrolase N-terminal domain"/>
    <property type="match status" value="1"/>
</dbReference>
<keyword evidence="9" id="KW-0378">Hydrolase</keyword>
<comment type="catalytic activity">
    <reaction evidence="1">
        <text>Release of an N-terminal amino acid, Xaa-|-Yaa- from a peptide, amide or arylamide. Xaa is preferably Ala, but may be most amino acids including Pro (slow action). When a terminal hydrophobic residue is followed by a prolyl residue, the two may be released as an intact Xaa-Pro dipeptide.</text>
        <dbReference type="EC" id="3.4.11.2"/>
    </reaction>
</comment>
<dbReference type="CDD" id="cd09603">
    <property type="entry name" value="M1_APN_like"/>
    <property type="match status" value="1"/>
</dbReference>
<reference evidence="16" key="1">
    <citation type="submission" date="2023-07" db="EMBL/GenBank/DDBJ databases">
        <title>Sequencing the genomes of 1000 actinobacteria strains.</title>
        <authorList>
            <person name="Klenk H.-P."/>
        </authorList>
    </citation>
    <scope>NUCLEOTIDE SEQUENCE</scope>
    <source>
        <strain evidence="16">DSM 13988</strain>
    </source>
</reference>
<keyword evidence="17" id="KW-1185">Reference proteome</keyword>
<proteinExistence type="inferred from homology"/>
<protein>
    <recommendedName>
        <fullName evidence="5">Aminopeptidase N</fullName>
        <ecNumber evidence="4">3.4.11.2</ecNumber>
    </recommendedName>
    <alternativeName>
        <fullName evidence="12">Alanine aminopeptidase</fullName>
    </alternativeName>
    <alternativeName>
        <fullName evidence="13">Lysyl aminopeptidase</fullName>
    </alternativeName>
</protein>
<dbReference type="GO" id="GO:0043171">
    <property type="term" value="P:peptide catabolic process"/>
    <property type="evidence" value="ECO:0007669"/>
    <property type="project" value="TreeGrafter"/>
</dbReference>
<evidence type="ECO:0000256" key="3">
    <source>
        <dbReference type="ARBA" id="ARBA00010136"/>
    </source>
</evidence>
<evidence type="ECO:0000313" key="16">
    <source>
        <dbReference type="EMBL" id="MDR6892702.1"/>
    </source>
</evidence>
<evidence type="ECO:0000256" key="5">
    <source>
        <dbReference type="ARBA" id="ARBA00015611"/>
    </source>
</evidence>
<keyword evidence="6 16" id="KW-0031">Aminopeptidase</keyword>
<evidence type="ECO:0000256" key="11">
    <source>
        <dbReference type="ARBA" id="ARBA00023049"/>
    </source>
</evidence>
<evidence type="ECO:0000259" key="14">
    <source>
        <dbReference type="Pfam" id="PF01433"/>
    </source>
</evidence>
<dbReference type="GO" id="GO:0042277">
    <property type="term" value="F:peptide binding"/>
    <property type="evidence" value="ECO:0007669"/>
    <property type="project" value="TreeGrafter"/>
</dbReference>
<dbReference type="AlphaFoldDB" id="A0AAE4C6Z9"/>
<dbReference type="Gene3D" id="1.10.390.10">
    <property type="entry name" value="Neutral Protease Domain 2"/>
    <property type="match status" value="1"/>
</dbReference>
<dbReference type="InterPro" id="IPR001930">
    <property type="entry name" value="Peptidase_M1"/>
</dbReference>
<comment type="similarity">
    <text evidence="3">Belongs to the peptidase M1 family.</text>
</comment>
<evidence type="ECO:0000259" key="15">
    <source>
        <dbReference type="Pfam" id="PF17900"/>
    </source>
</evidence>
<comment type="caution">
    <text evidence="16">The sequence shown here is derived from an EMBL/GenBank/DDBJ whole genome shotgun (WGS) entry which is preliminary data.</text>
</comment>
<dbReference type="InterPro" id="IPR027268">
    <property type="entry name" value="Peptidase_M4/M1_CTD_sf"/>
</dbReference>
<dbReference type="EC" id="3.4.11.2" evidence="4"/>
<dbReference type="SUPFAM" id="SSF55486">
    <property type="entry name" value="Metalloproteases ('zincins'), catalytic domain"/>
    <property type="match status" value="1"/>
</dbReference>
<evidence type="ECO:0000256" key="8">
    <source>
        <dbReference type="ARBA" id="ARBA00022723"/>
    </source>
</evidence>
<evidence type="ECO:0000256" key="7">
    <source>
        <dbReference type="ARBA" id="ARBA00022670"/>
    </source>
</evidence>
<evidence type="ECO:0000256" key="13">
    <source>
        <dbReference type="ARBA" id="ARBA00031533"/>
    </source>
</evidence>
<dbReference type="InterPro" id="IPR045357">
    <property type="entry name" value="Aminopeptidase_N-like_N"/>
</dbReference>
<evidence type="ECO:0000256" key="9">
    <source>
        <dbReference type="ARBA" id="ARBA00022801"/>
    </source>
</evidence>
<dbReference type="InterPro" id="IPR014782">
    <property type="entry name" value="Peptidase_M1_dom"/>
</dbReference>
<keyword evidence="8" id="KW-0479">Metal-binding</keyword>
<keyword evidence="11" id="KW-0482">Metalloprotease</keyword>